<evidence type="ECO:0008006" key="5">
    <source>
        <dbReference type="Google" id="ProtNLM"/>
    </source>
</evidence>
<accession>A0ABP9CBI6</accession>
<feature type="transmembrane region" description="Helical" evidence="2">
    <location>
        <begin position="137"/>
        <end position="156"/>
    </location>
</feature>
<keyword evidence="2" id="KW-1133">Transmembrane helix</keyword>
<gene>
    <name evidence="3" type="ORF">GCM10023200_50380</name>
</gene>
<keyword evidence="2" id="KW-0472">Membrane</keyword>
<reference evidence="4" key="1">
    <citation type="journal article" date="2019" name="Int. J. Syst. Evol. Microbiol.">
        <title>The Global Catalogue of Microorganisms (GCM) 10K type strain sequencing project: providing services to taxonomists for standard genome sequencing and annotation.</title>
        <authorList>
            <consortium name="The Broad Institute Genomics Platform"/>
            <consortium name="The Broad Institute Genome Sequencing Center for Infectious Disease"/>
            <person name="Wu L."/>
            <person name="Ma J."/>
        </authorList>
    </citation>
    <scope>NUCLEOTIDE SEQUENCE [LARGE SCALE GENOMIC DNA]</scope>
    <source>
        <strain evidence="4">JCM 17979</strain>
    </source>
</reference>
<feature type="compositionally biased region" description="Pro residues" evidence="1">
    <location>
        <begin position="292"/>
        <end position="304"/>
    </location>
</feature>
<evidence type="ECO:0000256" key="2">
    <source>
        <dbReference type="SAM" id="Phobius"/>
    </source>
</evidence>
<feature type="transmembrane region" description="Helical" evidence="2">
    <location>
        <begin position="43"/>
        <end position="63"/>
    </location>
</feature>
<dbReference type="Proteomes" id="UP001500928">
    <property type="component" value="Unassembled WGS sequence"/>
</dbReference>
<feature type="region of interest" description="Disordered" evidence="1">
    <location>
        <begin position="254"/>
        <end position="304"/>
    </location>
</feature>
<evidence type="ECO:0000313" key="4">
    <source>
        <dbReference type="Proteomes" id="UP001500928"/>
    </source>
</evidence>
<dbReference type="EMBL" id="BAABHO010000054">
    <property type="protein sequence ID" value="GAA4806664.1"/>
    <property type="molecule type" value="Genomic_DNA"/>
</dbReference>
<proteinExistence type="predicted"/>
<evidence type="ECO:0000313" key="3">
    <source>
        <dbReference type="EMBL" id="GAA4806664.1"/>
    </source>
</evidence>
<sequence length="304" mass="31128">MPPAVGGHTPAVTSEVDPVPVLDRGRTRWPVYAERTRRRTRQFVADVAVLTWVAVVVSLAILLHDAVLALQGPGRQLGGAGQTVRDTFTGAADTASNLPFVGDDLARALSTGTQAGDSLVAAGDQEVAAIDALASGLAWALVLLAVVPVVATWITLRVRWMLSARAVLLLRDGLGRAGWGGAGSGHEGADADLLALRALAFASPRRLSRAVPGAASGWRRGDPHVLARLAELELGRLGLRGPTLVRGPAVAVASAPVPDEPDTGSGIAPGTDGGARPGTLPRVDPDEGWGDTPPPPGPSGPHTS</sequence>
<organism evidence="3 4">
    <name type="scientific">Actinomycetospora chlora</name>
    <dbReference type="NCBI Taxonomy" id="663608"/>
    <lineage>
        <taxon>Bacteria</taxon>
        <taxon>Bacillati</taxon>
        <taxon>Actinomycetota</taxon>
        <taxon>Actinomycetes</taxon>
        <taxon>Pseudonocardiales</taxon>
        <taxon>Pseudonocardiaceae</taxon>
        <taxon>Actinomycetospora</taxon>
    </lineage>
</organism>
<comment type="caution">
    <text evidence="3">The sequence shown here is derived from an EMBL/GenBank/DDBJ whole genome shotgun (WGS) entry which is preliminary data.</text>
</comment>
<name>A0ABP9CBI6_9PSEU</name>
<keyword evidence="4" id="KW-1185">Reference proteome</keyword>
<protein>
    <recommendedName>
        <fullName evidence="5">RDD family protein</fullName>
    </recommendedName>
</protein>
<keyword evidence="2" id="KW-0812">Transmembrane</keyword>
<evidence type="ECO:0000256" key="1">
    <source>
        <dbReference type="SAM" id="MobiDB-lite"/>
    </source>
</evidence>